<comment type="caution">
    <text evidence="1">The sequence shown here is derived from an EMBL/GenBank/DDBJ whole genome shotgun (WGS) entry which is preliminary data.</text>
</comment>
<dbReference type="AlphaFoldDB" id="A0A1Y4MU58"/>
<accession>A0A1Y4MU58</accession>
<organism evidence="1 2">
    <name type="scientific">Anaerotruncus colihominis</name>
    <dbReference type="NCBI Taxonomy" id="169435"/>
    <lineage>
        <taxon>Bacteria</taxon>
        <taxon>Bacillati</taxon>
        <taxon>Bacillota</taxon>
        <taxon>Clostridia</taxon>
        <taxon>Eubacteriales</taxon>
        <taxon>Oscillospiraceae</taxon>
        <taxon>Anaerotruncus</taxon>
    </lineage>
</organism>
<dbReference type="EMBL" id="NFKP01000024">
    <property type="protein sequence ID" value="OUP67951.1"/>
    <property type="molecule type" value="Genomic_DNA"/>
</dbReference>
<name>A0A1Y4MU58_9FIRM</name>
<evidence type="ECO:0000313" key="2">
    <source>
        <dbReference type="Proteomes" id="UP000196386"/>
    </source>
</evidence>
<dbReference type="Proteomes" id="UP000196386">
    <property type="component" value="Unassembled WGS sequence"/>
</dbReference>
<sequence>MKMRRGGFSLCFCAEKKFSPLFACPDVRPDALRQPFARRWSCVHRGVRIAVKFYGEDLDRQYKIGYNKLRDICGGSGSKSANAVPEYRTLNGVCSMKVDLSELFDNPGRAQDFSGEVDLADVKRHGDRLFEGPVRIAGRAQNRAGIVSVGYQADFVLGAVCDRCLTPLSRPQHLEFTHTAVLSLNREDNDEYIVVSDGQLDLAELATADILLELPTSVLCVESCKGLCPVCGANLNEGDCGCDRSQRDPRLDKLRELLDE</sequence>
<gene>
    <name evidence="1" type="ORF">B5F11_15965</name>
</gene>
<dbReference type="InterPro" id="IPR003772">
    <property type="entry name" value="YceD"/>
</dbReference>
<evidence type="ECO:0008006" key="3">
    <source>
        <dbReference type="Google" id="ProtNLM"/>
    </source>
</evidence>
<reference evidence="2" key="1">
    <citation type="submission" date="2017-04" db="EMBL/GenBank/DDBJ databases">
        <title>Function of individual gut microbiota members based on whole genome sequencing of pure cultures obtained from chicken caecum.</title>
        <authorList>
            <person name="Medvecky M."/>
            <person name="Cejkova D."/>
            <person name="Polansky O."/>
            <person name="Karasova D."/>
            <person name="Kubasova T."/>
            <person name="Cizek A."/>
            <person name="Rychlik I."/>
        </authorList>
    </citation>
    <scope>NUCLEOTIDE SEQUENCE [LARGE SCALE GENOMIC DNA]</scope>
    <source>
        <strain evidence="2">An175</strain>
    </source>
</reference>
<evidence type="ECO:0000313" key="1">
    <source>
        <dbReference type="EMBL" id="OUP67951.1"/>
    </source>
</evidence>
<protein>
    <recommendedName>
        <fullName evidence="3">DUF177 domain-containing protein</fullName>
    </recommendedName>
</protein>
<dbReference type="Pfam" id="PF02620">
    <property type="entry name" value="YceD"/>
    <property type="match status" value="1"/>
</dbReference>
<proteinExistence type="predicted"/>